<feature type="region of interest" description="Disordered" evidence="6">
    <location>
        <begin position="657"/>
        <end position="696"/>
    </location>
</feature>
<organism evidence="7 8">
    <name type="scientific">Diploscapter pachys</name>
    <dbReference type="NCBI Taxonomy" id="2018661"/>
    <lineage>
        <taxon>Eukaryota</taxon>
        <taxon>Metazoa</taxon>
        <taxon>Ecdysozoa</taxon>
        <taxon>Nematoda</taxon>
        <taxon>Chromadorea</taxon>
        <taxon>Rhabditida</taxon>
        <taxon>Rhabditina</taxon>
        <taxon>Rhabditomorpha</taxon>
        <taxon>Rhabditoidea</taxon>
        <taxon>Rhabditidae</taxon>
        <taxon>Diploscapter</taxon>
    </lineage>
</organism>
<dbReference type="Pfam" id="PF00400">
    <property type="entry name" value="WD40"/>
    <property type="match status" value="6"/>
</dbReference>
<dbReference type="AlphaFoldDB" id="A0A2A2K3R6"/>
<proteinExistence type="inferred from homology"/>
<dbReference type="Gene3D" id="2.130.10.10">
    <property type="entry name" value="YVTN repeat-like/Quinoprotein amine dehydrogenase"/>
    <property type="match status" value="2"/>
</dbReference>
<dbReference type="InterPro" id="IPR019775">
    <property type="entry name" value="WD40_repeat_CS"/>
</dbReference>
<sequence length="743" mass="82898">MTFVNDRDMTTSPGSNGVAPVPKRKISFIIRDEQEPRHRSAVNALQIDHSNGRLYSAGCDTIIRVWKLPPANSNKNVQSANFLHSYELHCDWVNDILLCCDKRYMFSASNDTTINMWSLQKQCHLTTLKNHKDYVSCLAYAKESERIVSAGFDHNLYIWDIETLTKLSSNHSVISNLGPPLSGSKDSIYSLAVSDTANLIAAGGTEKVVKFWDMRSNSKTVRLKGHSDNIRSICFSYDGTKCITASSDATVRLWDIGQQRCIATCLAHQEGVWTLQVDSSFSFVFSAGRDKRVYRTPICDMTQNQLLFEEDAPIKKILLNENDNVGSIWASTWNSSIKRWSLPSHTQLSIGENYIDDEYSYYAALSIPLQRNPDLVVPGAASIKQHFILNDKRHVVTRDSEGGVALYDILACKRIADYGHKPFEDIIKDYSRKIFVPSWFTVDVKSGMLQVNLDESDVFAAWLSAKDAGFEDSDNKINYGGMMLCSLFERWPRSSLLHPDSCASVSLSPSNCNPQGGRMTPLVEAADSQYTDAEPATSAYLSLPGHTPLIICESNGRPLVRIQVRSAGLSTEAQLIADFLPHWALDVVEKRILPRFTKMPFLLMPHASHNFKGVPKKDRLSATELLQVRKVMEHVYEKILSQPDNAYSGMGINTPASAGGYSSHHHSHPSSNDRPSSASAVADGSASASAAAHQEHVPVTNIEDKVELYCNDTKLDPNLDLRSVKFYYWKAPGDLLIHYKSLR</sequence>
<dbReference type="OrthoDB" id="2421129at2759"/>
<keyword evidence="8" id="KW-1185">Reference proteome</keyword>
<reference evidence="7 8" key="1">
    <citation type="journal article" date="2017" name="Curr. Biol.">
        <title>Genome architecture and evolution of a unichromosomal asexual nematode.</title>
        <authorList>
            <person name="Fradin H."/>
            <person name="Zegar C."/>
            <person name="Gutwein M."/>
            <person name="Lucas J."/>
            <person name="Kovtun M."/>
            <person name="Corcoran D."/>
            <person name="Baugh L.R."/>
            <person name="Kiontke K."/>
            <person name="Gunsalus K."/>
            <person name="Fitch D.H."/>
            <person name="Piano F."/>
        </authorList>
    </citation>
    <scope>NUCLEOTIDE SEQUENCE [LARGE SCALE GENOMIC DNA]</scope>
    <source>
        <strain evidence="7">PF1309</strain>
    </source>
</reference>
<comment type="caution">
    <text evidence="7">The sequence shown here is derived from an EMBL/GenBank/DDBJ whole genome shotgun (WGS) entry which is preliminary data.</text>
</comment>
<gene>
    <name evidence="7" type="ORF">WR25_09780</name>
</gene>
<evidence type="ECO:0000313" key="8">
    <source>
        <dbReference type="Proteomes" id="UP000218231"/>
    </source>
</evidence>
<evidence type="ECO:0000256" key="6">
    <source>
        <dbReference type="SAM" id="MobiDB-lite"/>
    </source>
</evidence>
<keyword evidence="4" id="KW-0677">Repeat</keyword>
<evidence type="ECO:0000256" key="1">
    <source>
        <dbReference type="ARBA" id="ARBA00006917"/>
    </source>
</evidence>
<dbReference type="PANTHER" id="PTHR19862:SF14">
    <property type="entry name" value="WD REPEAT-CONTAINING PROTEIN 48"/>
    <property type="match status" value="1"/>
</dbReference>
<accession>A0A2A2K3R6</accession>
<feature type="repeat" description="WD" evidence="5">
    <location>
        <begin position="35"/>
        <end position="76"/>
    </location>
</feature>
<feature type="repeat" description="WD" evidence="5">
    <location>
        <begin position="181"/>
        <end position="222"/>
    </location>
</feature>
<dbReference type="PRINTS" id="PR00320">
    <property type="entry name" value="GPROTEINBRPT"/>
</dbReference>
<name>A0A2A2K3R6_9BILA</name>
<dbReference type="PROSITE" id="PS50082">
    <property type="entry name" value="WD_REPEATS_2"/>
    <property type="match status" value="5"/>
</dbReference>
<evidence type="ECO:0000256" key="5">
    <source>
        <dbReference type="PROSITE-ProRule" id="PRU00221"/>
    </source>
</evidence>
<dbReference type="InterPro" id="IPR036322">
    <property type="entry name" value="WD40_repeat_dom_sf"/>
</dbReference>
<dbReference type="Pfam" id="PF11816">
    <property type="entry name" value="DUF3337"/>
    <property type="match status" value="1"/>
</dbReference>
<evidence type="ECO:0000256" key="2">
    <source>
        <dbReference type="ARBA" id="ARBA00021538"/>
    </source>
</evidence>
<dbReference type="PROSITE" id="PS00678">
    <property type="entry name" value="WD_REPEATS_1"/>
    <property type="match status" value="2"/>
</dbReference>
<dbReference type="SMART" id="SM00320">
    <property type="entry name" value="WD40"/>
    <property type="match status" value="6"/>
</dbReference>
<evidence type="ECO:0000313" key="7">
    <source>
        <dbReference type="EMBL" id="PAV68449.1"/>
    </source>
</evidence>
<dbReference type="SUPFAM" id="SSF50978">
    <property type="entry name" value="WD40 repeat-like"/>
    <property type="match status" value="1"/>
</dbReference>
<dbReference type="PANTHER" id="PTHR19862">
    <property type="entry name" value="WD REPEAT-CONTAINING PROTEIN 48"/>
    <property type="match status" value="1"/>
</dbReference>
<dbReference type="GO" id="GO:0000724">
    <property type="term" value="P:double-strand break repair via homologous recombination"/>
    <property type="evidence" value="ECO:0007669"/>
    <property type="project" value="TreeGrafter"/>
</dbReference>
<dbReference type="InterPro" id="IPR001680">
    <property type="entry name" value="WD40_rpt"/>
</dbReference>
<keyword evidence="3 5" id="KW-0853">WD repeat</keyword>
<evidence type="ECO:0000256" key="3">
    <source>
        <dbReference type="ARBA" id="ARBA00022574"/>
    </source>
</evidence>
<protein>
    <recommendedName>
        <fullName evidence="2">WD repeat-containing protein 48 homolog</fullName>
    </recommendedName>
</protein>
<dbReference type="GO" id="GO:0043130">
    <property type="term" value="F:ubiquitin binding"/>
    <property type="evidence" value="ECO:0007669"/>
    <property type="project" value="TreeGrafter"/>
</dbReference>
<dbReference type="STRING" id="2018661.A0A2A2K3R6"/>
<dbReference type="InterPro" id="IPR021772">
    <property type="entry name" value="WDR48/Bun107"/>
</dbReference>
<comment type="similarity">
    <text evidence="1">Belongs to the WD repeat WDR48 family.</text>
</comment>
<evidence type="ECO:0000256" key="4">
    <source>
        <dbReference type="ARBA" id="ARBA00022737"/>
    </source>
</evidence>
<feature type="repeat" description="WD" evidence="5">
    <location>
        <begin position="128"/>
        <end position="169"/>
    </location>
</feature>
<dbReference type="Proteomes" id="UP000218231">
    <property type="component" value="Unassembled WGS sequence"/>
</dbReference>
<dbReference type="EMBL" id="LIAE01009762">
    <property type="protein sequence ID" value="PAV68449.1"/>
    <property type="molecule type" value="Genomic_DNA"/>
</dbReference>
<dbReference type="InterPro" id="IPR020472">
    <property type="entry name" value="WD40_PAC1"/>
</dbReference>
<feature type="region of interest" description="Disordered" evidence="6">
    <location>
        <begin position="1"/>
        <end position="20"/>
    </location>
</feature>
<feature type="compositionally biased region" description="Low complexity" evidence="6">
    <location>
        <begin position="669"/>
        <end position="692"/>
    </location>
</feature>
<dbReference type="PROSITE" id="PS50294">
    <property type="entry name" value="WD_REPEATS_REGION"/>
    <property type="match status" value="3"/>
</dbReference>
<dbReference type="CDD" id="cd00200">
    <property type="entry name" value="WD40"/>
    <property type="match status" value="1"/>
</dbReference>
<dbReference type="InterPro" id="IPR051246">
    <property type="entry name" value="WDR48"/>
</dbReference>
<feature type="repeat" description="WD" evidence="5">
    <location>
        <begin position="86"/>
        <end position="127"/>
    </location>
</feature>
<feature type="repeat" description="WD" evidence="5">
    <location>
        <begin position="223"/>
        <end position="264"/>
    </location>
</feature>
<dbReference type="InterPro" id="IPR015943">
    <property type="entry name" value="WD40/YVTN_repeat-like_dom_sf"/>
</dbReference>